<keyword evidence="2" id="KW-0812">Transmembrane</keyword>
<keyword evidence="2" id="KW-1133">Transmembrane helix</keyword>
<evidence type="ECO:0000313" key="4">
    <source>
        <dbReference type="Proteomes" id="UP000677803"/>
    </source>
</evidence>
<evidence type="ECO:0000256" key="2">
    <source>
        <dbReference type="SAM" id="Phobius"/>
    </source>
</evidence>
<accession>A0A8S4BZS5</accession>
<dbReference type="OrthoDB" id="8931078at2759"/>
<name>A0A8S4BZS5_9TELE</name>
<gene>
    <name evidence="3" type="ORF">MMEN_LOCUS22182</name>
</gene>
<reference evidence="3" key="1">
    <citation type="submission" date="2021-05" db="EMBL/GenBank/DDBJ databases">
        <authorList>
            <person name="Tigano A."/>
        </authorList>
    </citation>
    <scope>NUCLEOTIDE SEQUENCE</scope>
</reference>
<proteinExistence type="predicted"/>
<dbReference type="EMBL" id="CAJRST010041110">
    <property type="protein sequence ID" value="CAG6022000.1"/>
    <property type="molecule type" value="Genomic_DNA"/>
</dbReference>
<keyword evidence="2" id="KW-0472">Membrane</keyword>
<comment type="caution">
    <text evidence="3">The sequence shown here is derived from an EMBL/GenBank/DDBJ whole genome shotgun (WGS) entry which is preliminary data.</text>
</comment>
<keyword evidence="4" id="KW-1185">Reference proteome</keyword>
<evidence type="ECO:0000256" key="1">
    <source>
        <dbReference type="SAM" id="MobiDB-lite"/>
    </source>
</evidence>
<organism evidence="3 4">
    <name type="scientific">Menidia menidia</name>
    <name type="common">Atlantic silverside</name>
    <dbReference type="NCBI Taxonomy" id="238744"/>
    <lineage>
        <taxon>Eukaryota</taxon>
        <taxon>Metazoa</taxon>
        <taxon>Chordata</taxon>
        <taxon>Craniata</taxon>
        <taxon>Vertebrata</taxon>
        <taxon>Euteleostomi</taxon>
        <taxon>Actinopterygii</taxon>
        <taxon>Neopterygii</taxon>
        <taxon>Teleostei</taxon>
        <taxon>Neoteleostei</taxon>
        <taxon>Acanthomorphata</taxon>
        <taxon>Ovalentaria</taxon>
        <taxon>Atherinomorphae</taxon>
        <taxon>Atheriniformes</taxon>
        <taxon>Atherinopsidae</taxon>
        <taxon>Menidiinae</taxon>
        <taxon>Menidia</taxon>
    </lineage>
</organism>
<feature type="transmembrane region" description="Helical" evidence="2">
    <location>
        <begin position="140"/>
        <end position="163"/>
    </location>
</feature>
<feature type="transmembrane region" description="Helical" evidence="2">
    <location>
        <begin position="200"/>
        <end position="223"/>
    </location>
</feature>
<dbReference type="AlphaFoldDB" id="A0A8S4BZS5"/>
<feature type="compositionally biased region" description="Polar residues" evidence="1">
    <location>
        <begin position="17"/>
        <end position="32"/>
    </location>
</feature>
<sequence>MNGGTPYTGIRVDGTDSGETCTNKSLTTTPDTEPSGGTIRTSCLIDGGGRTGVFRQEVRIVPPDGCVYRVVVRDLLVQVSPLSVPSMQIPVSGVPPFIPNIQLENKLRRFGKLASGFRSINLGCKDDKLKHVQSLRRQTFLYFTFFLGLSTGTGSLLIGLLTVRLTLSAGAGSLLTQHRLLLLARSTGAGSLITQHLNTFLFLTFFLGLSTGTGSLLIGLLTVRLTLSAGAGSLLTQHRLLLLARSTGTTLYFLVQWTATPESIIAEKEASHKYVDAKGSSCSKAFCPSSGCSCLTHTQNCVSVDAPNFICRPRAIR</sequence>
<evidence type="ECO:0000313" key="3">
    <source>
        <dbReference type="EMBL" id="CAG6022000.1"/>
    </source>
</evidence>
<feature type="region of interest" description="Disordered" evidence="1">
    <location>
        <begin position="1"/>
        <end position="39"/>
    </location>
</feature>
<protein>
    <submittedName>
        <fullName evidence="3">(Atlantic silverside) hypothetical protein</fullName>
    </submittedName>
</protein>
<dbReference type="Proteomes" id="UP000677803">
    <property type="component" value="Unassembled WGS sequence"/>
</dbReference>